<dbReference type="GO" id="GO:0005524">
    <property type="term" value="F:ATP binding"/>
    <property type="evidence" value="ECO:0007669"/>
    <property type="project" value="UniProtKB-KW"/>
</dbReference>
<dbReference type="InterPro" id="IPR001482">
    <property type="entry name" value="T2SS/T4SS_dom"/>
</dbReference>
<dbReference type="PANTHER" id="PTHR30258:SF2">
    <property type="entry name" value="COMG OPERON PROTEIN 1"/>
    <property type="match status" value="1"/>
</dbReference>
<accession>A0A432VWU6</accession>
<sequence>MEVINDTQALGYVHVSSQLLQPCLDFFNQWNDPEVVAVVLEDGRLLASEKAWRTQFLALQQLVFVARNACPVSKLCQGPAATIREILTDADGQRRALEVQAGLAQYEENLAKQTLSDIVSEALAMGATDIHLRMSGQDARISFRIDGLLCWQGNRSRIFVTEVVAAALNTQSDDCSDVFDERTISSASISLTLPEPHGEVRIRAQKSPCRDGFTVTLRLQKSGQKELPDLSSLGFSTSTIVALEKLMQHSMGLILISGPTGHGKTTTLAAMNRLLPETRKVISLEDPIEIVQPAIEQKFVPNTPENNAFSEMLKVVLREDPDVVEVSEVRDLATATSAISAALTGHLVASTIHANDAIGILPRLLDIGLSATQLSQPGLLAGLIAQRLLPHLCPRCRVLEKNGKQNNGKVYWTRHEGGCAHCHYRGVMGRIVVSEVLVPGLDAGGYIRDQDFYGWRNQLQKQGWRSMASEAERLVTQGLVSLQDAREIVPNMHLHISQENISKDDSHDVSFTHAANS</sequence>
<organism evidence="5 6">
    <name type="scientific">Aliidiomarina iranensis</name>
    <dbReference type="NCBI Taxonomy" id="1434071"/>
    <lineage>
        <taxon>Bacteria</taxon>
        <taxon>Pseudomonadati</taxon>
        <taxon>Pseudomonadota</taxon>
        <taxon>Gammaproteobacteria</taxon>
        <taxon>Alteromonadales</taxon>
        <taxon>Idiomarinaceae</taxon>
        <taxon>Aliidiomarina</taxon>
    </lineage>
</organism>
<evidence type="ECO:0000259" key="4">
    <source>
        <dbReference type="Pfam" id="PF00437"/>
    </source>
</evidence>
<evidence type="ECO:0000256" key="1">
    <source>
        <dbReference type="ARBA" id="ARBA00006611"/>
    </source>
</evidence>
<dbReference type="EMBL" id="PIPJ01000003">
    <property type="protein sequence ID" value="RUO21139.1"/>
    <property type="molecule type" value="Genomic_DNA"/>
</dbReference>
<feature type="domain" description="Bacterial type II secretion system protein E" evidence="4">
    <location>
        <begin position="110"/>
        <end position="485"/>
    </location>
</feature>
<keyword evidence="2" id="KW-0547">Nucleotide-binding</keyword>
<keyword evidence="3" id="KW-0067">ATP-binding</keyword>
<dbReference type="GO" id="GO:0016887">
    <property type="term" value="F:ATP hydrolysis activity"/>
    <property type="evidence" value="ECO:0007669"/>
    <property type="project" value="TreeGrafter"/>
</dbReference>
<evidence type="ECO:0000256" key="2">
    <source>
        <dbReference type="ARBA" id="ARBA00022741"/>
    </source>
</evidence>
<dbReference type="GO" id="GO:0005886">
    <property type="term" value="C:plasma membrane"/>
    <property type="evidence" value="ECO:0007669"/>
    <property type="project" value="TreeGrafter"/>
</dbReference>
<name>A0A432VWU6_9GAMM</name>
<dbReference type="Gene3D" id="3.40.50.300">
    <property type="entry name" value="P-loop containing nucleotide triphosphate hydrolases"/>
    <property type="match status" value="1"/>
</dbReference>
<protein>
    <recommendedName>
        <fullName evidence="4">Bacterial type II secretion system protein E domain-containing protein</fullName>
    </recommendedName>
</protein>
<evidence type="ECO:0000313" key="5">
    <source>
        <dbReference type="EMBL" id="RUO21139.1"/>
    </source>
</evidence>
<comment type="similarity">
    <text evidence="1">Belongs to the GSP E family.</text>
</comment>
<proteinExistence type="inferred from homology"/>
<dbReference type="PANTHER" id="PTHR30258">
    <property type="entry name" value="TYPE II SECRETION SYSTEM PROTEIN GSPE-RELATED"/>
    <property type="match status" value="1"/>
</dbReference>
<dbReference type="OrthoDB" id="5790493at2"/>
<evidence type="ECO:0000256" key="3">
    <source>
        <dbReference type="ARBA" id="ARBA00022840"/>
    </source>
</evidence>
<dbReference type="SUPFAM" id="SSF52540">
    <property type="entry name" value="P-loop containing nucleoside triphosphate hydrolases"/>
    <property type="match status" value="1"/>
</dbReference>
<dbReference type="Gene3D" id="3.30.450.90">
    <property type="match status" value="1"/>
</dbReference>
<gene>
    <name evidence="5" type="ORF">CWE08_05980</name>
</gene>
<comment type="caution">
    <text evidence="5">The sequence shown here is derived from an EMBL/GenBank/DDBJ whole genome shotgun (WGS) entry which is preliminary data.</text>
</comment>
<dbReference type="Proteomes" id="UP000288395">
    <property type="component" value="Unassembled WGS sequence"/>
</dbReference>
<reference evidence="6" key="1">
    <citation type="journal article" date="2018" name="Front. Microbiol.">
        <title>Genome-Based Analysis Reveals the Taxonomy and Diversity of the Family Idiomarinaceae.</title>
        <authorList>
            <person name="Liu Y."/>
            <person name="Lai Q."/>
            <person name="Shao Z."/>
        </authorList>
    </citation>
    <scope>NUCLEOTIDE SEQUENCE [LARGE SCALE GENOMIC DNA]</scope>
    <source>
        <strain evidence="6">GBPy7</strain>
    </source>
</reference>
<dbReference type="RefSeq" id="WP_126766712.1">
    <property type="nucleotide sequence ID" value="NZ_PIPJ01000003.1"/>
</dbReference>
<dbReference type="Pfam" id="PF00437">
    <property type="entry name" value="T2SSE"/>
    <property type="match status" value="1"/>
</dbReference>
<dbReference type="InterPro" id="IPR027417">
    <property type="entry name" value="P-loop_NTPase"/>
</dbReference>
<evidence type="ECO:0000313" key="6">
    <source>
        <dbReference type="Proteomes" id="UP000288395"/>
    </source>
</evidence>
<dbReference type="AlphaFoldDB" id="A0A432VWU6"/>
<keyword evidence="6" id="KW-1185">Reference proteome</keyword>